<accession>A0ABC8YYJ4</accession>
<feature type="region of interest" description="Disordered" evidence="1">
    <location>
        <begin position="45"/>
        <end position="67"/>
    </location>
</feature>
<keyword evidence="2" id="KW-1133">Transmembrane helix</keyword>
<evidence type="ECO:0000256" key="2">
    <source>
        <dbReference type="SAM" id="Phobius"/>
    </source>
</evidence>
<gene>
    <name evidence="3" type="ORF">URODEC1_LOCUS39343</name>
</gene>
<keyword evidence="4" id="KW-1185">Reference proteome</keyword>
<evidence type="ECO:0000313" key="4">
    <source>
        <dbReference type="Proteomes" id="UP001497457"/>
    </source>
</evidence>
<reference evidence="4" key="1">
    <citation type="submission" date="2024-06" db="EMBL/GenBank/DDBJ databases">
        <authorList>
            <person name="Ryan C."/>
        </authorList>
    </citation>
    <scope>NUCLEOTIDE SEQUENCE [LARGE SCALE GENOMIC DNA]</scope>
</reference>
<protein>
    <submittedName>
        <fullName evidence="3">Uncharacterized protein</fullName>
    </submittedName>
</protein>
<dbReference type="Proteomes" id="UP001497457">
    <property type="component" value="Chromosome 17b"/>
</dbReference>
<name>A0ABC8YYJ4_9POAL</name>
<evidence type="ECO:0000256" key="1">
    <source>
        <dbReference type="SAM" id="MobiDB-lite"/>
    </source>
</evidence>
<dbReference type="AlphaFoldDB" id="A0ABC8YYJ4"/>
<sequence length="160" mass="17469">MAATRSVLAMLGRRCGSSGSSAASSMGGSRGPEIHQALITAAPRTLPLPSIRPPPTRSPRGLRRYSSECSGRADTSKLLLMNENSESRLFHMGLQRPIGVKTVLEADHYLLALVLFGLTISSGYVMTELWRLKLMPFSGPRTRVPDVDYDNYEDSGEDDD</sequence>
<dbReference type="EMBL" id="OZ075127">
    <property type="protein sequence ID" value="CAL4952137.1"/>
    <property type="molecule type" value="Genomic_DNA"/>
</dbReference>
<evidence type="ECO:0000313" key="3">
    <source>
        <dbReference type="EMBL" id="CAL4952137.1"/>
    </source>
</evidence>
<keyword evidence="2" id="KW-0812">Transmembrane</keyword>
<feature type="transmembrane region" description="Helical" evidence="2">
    <location>
        <begin position="109"/>
        <end position="127"/>
    </location>
</feature>
<keyword evidence="2" id="KW-0472">Membrane</keyword>
<organism evidence="3 4">
    <name type="scientific">Urochloa decumbens</name>
    <dbReference type="NCBI Taxonomy" id="240449"/>
    <lineage>
        <taxon>Eukaryota</taxon>
        <taxon>Viridiplantae</taxon>
        <taxon>Streptophyta</taxon>
        <taxon>Embryophyta</taxon>
        <taxon>Tracheophyta</taxon>
        <taxon>Spermatophyta</taxon>
        <taxon>Magnoliopsida</taxon>
        <taxon>Liliopsida</taxon>
        <taxon>Poales</taxon>
        <taxon>Poaceae</taxon>
        <taxon>PACMAD clade</taxon>
        <taxon>Panicoideae</taxon>
        <taxon>Panicodae</taxon>
        <taxon>Paniceae</taxon>
        <taxon>Melinidinae</taxon>
        <taxon>Urochloa</taxon>
    </lineage>
</organism>
<proteinExistence type="predicted"/>
<reference evidence="3 4" key="2">
    <citation type="submission" date="2024-10" db="EMBL/GenBank/DDBJ databases">
        <authorList>
            <person name="Ryan C."/>
        </authorList>
    </citation>
    <scope>NUCLEOTIDE SEQUENCE [LARGE SCALE GENOMIC DNA]</scope>
</reference>